<dbReference type="Pfam" id="PF03009">
    <property type="entry name" value="GDPD"/>
    <property type="match status" value="1"/>
</dbReference>
<accession>A0ABN3NQ53</accession>
<reference evidence="2 3" key="1">
    <citation type="journal article" date="2019" name="Int. J. Syst. Evol. Microbiol.">
        <title>The Global Catalogue of Microorganisms (GCM) 10K type strain sequencing project: providing services to taxonomists for standard genome sequencing and annotation.</title>
        <authorList>
            <consortium name="The Broad Institute Genomics Platform"/>
            <consortium name="The Broad Institute Genome Sequencing Center for Infectious Disease"/>
            <person name="Wu L."/>
            <person name="Ma J."/>
        </authorList>
    </citation>
    <scope>NUCLEOTIDE SEQUENCE [LARGE SCALE GENOMIC DNA]</scope>
    <source>
        <strain evidence="2 3">JCM 3367</strain>
    </source>
</reference>
<dbReference type="SUPFAM" id="SSF51695">
    <property type="entry name" value="PLC-like phosphodiesterases"/>
    <property type="match status" value="1"/>
</dbReference>
<comment type="caution">
    <text evidence="2">The sequence shown here is derived from an EMBL/GenBank/DDBJ whole genome shotgun (WGS) entry which is preliminary data.</text>
</comment>
<dbReference type="PANTHER" id="PTHR43805:SF1">
    <property type="entry name" value="GP-PDE DOMAIN-CONTAINING PROTEIN"/>
    <property type="match status" value="1"/>
</dbReference>
<sequence>MIGLVLFIGNSSTLYTPQGSPQLLAHRGLAQRFVLAEVDADTCTASRIDPPRHGYLENTLPSMRAAFAAGADLVELDVQVTADGQLAVFHDHTLDCRTDGFGAVREHTLAQLRGLDLGYGYTADGGRTYPLRGTGVGLLPTAPEVLAAFPDRELLLHLKSADPADGVTLAEYLATLAPSRQRLLTVYGGEEAVDAVTARLPGLRATSKKIMKECLIRYLAVGWSGHVPQPCRGRQLHLPQKYGRLMWGWPHRFEARMRAADTRVVIVAGDGEFSEGFDRPEDLTELPEGFTGWVWTNQVDVVAPLLRQER</sequence>
<dbReference type="PROSITE" id="PS51704">
    <property type="entry name" value="GP_PDE"/>
    <property type="match status" value="1"/>
</dbReference>
<dbReference type="PANTHER" id="PTHR43805">
    <property type="entry name" value="GLYCEROPHOSPHORYL DIESTER PHOSPHODIESTERASE"/>
    <property type="match status" value="1"/>
</dbReference>
<evidence type="ECO:0000313" key="2">
    <source>
        <dbReference type="EMBL" id="GAA2528012.1"/>
    </source>
</evidence>
<evidence type="ECO:0000313" key="3">
    <source>
        <dbReference type="Proteomes" id="UP001499978"/>
    </source>
</evidence>
<evidence type="ECO:0000259" key="1">
    <source>
        <dbReference type="PROSITE" id="PS51704"/>
    </source>
</evidence>
<dbReference type="Gene3D" id="3.20.20.190">
    <property type="entry name" value="Phosphatidylinositol (PI) phosphodiesterase"/>
    <property type="match status" value="1"/>
</dbReference>
<protein>
    <submittedName>
        <fullName evidence="2">Glycerophosphodiester phosphodiesterase family protein</fullName>
    </submittedName>
</protein>
<dbReference type="InterPro" id="IPR017946">
    <property type="entry name" value="PLC-like_Pdiesterase_TIM-brl"/>
</dbReference>
<proteinExistence type="predicted"/>
<dbReference type="Proteomes" id="UP001499978">
    <property type="component" value="Unassembled WGS sequence"/>
</dbReference>
<gene>
    <name evidence="2" type="ORF">GCM10010201_28620</name>
</gene>
<feature type="domain" description="GP-PDE" evidence="1">
    <location>
        <begin position="37"/>
        <end position="310"/>
    </location>
</feature>
<organism evidence="2 3">
    <name type="scientific">Pilimelia columellifera subsp. columellifera</name>
    <dbReference type="NCBI Taxonomy" id="706583"/>
    <lineage>
        <taxon>Bacteria</taxon>
        <taxon>Bacillati</taxon>
        <taxon>Actinomycetota</taxon>
        <taxon>Actinomycetes</taxon>
        <taxon>Micromonosporales</taxon>
        <taxon>Micromonosporaceae</taxon>
        <taxon>Pilimelia</taxon>
    </lineage>
</organism>
<name>A0ABN3NQ53_9ACTN</name>
<dbReference type="InterPro" id="IPR030395">
    <property type="entry name" value="GP_PDE_dom"/>
</dbReference>
<dbReference type="EMBL" id="BAAARY010000014">
    <property type="protein sequence ID" value="GAA2528012.1"/>
    <property type="molecule type" value="Genomic_DNA"/>
</dbReference>
<keyword evidence="3" id="KW-1185">Reference proteome</keyword>